<gene>
    <name evidence="1" type="ORF">PCIT_a4160</name>
</gene>
<proteinExistence type="predicted"/>
<dbReference type="EMBL" id="AHBZ03000016">
    <property type="protein sequence ID" value="KAF7771550.1"/>
    <property type="molecule type" value="Genomic_DNA"/>
</dbReference>
<organism evidence="1 2">
    <name type="scientific">Pseudoalteromonas citrea</name>
    <dbReference type="NCBI Taxonomy" id="43655"/>
    <lineage>
        <taxon>Bacteria</taxon>
        <taxon>Pseudomonadati</taxon>
        <taxon>Pseudomonadota</taxon>
        <taxon>Gammaproteobacteria</taxon>
        <taxon>Alteromonadales</taxon>
        <taxon>Pseudoalteromonadaceae</taxon>
        <taxon>Pseudoalteromonas</taxon>
    </lineage>
</organism>
<evidence type="ECO:0000313" key="1">
    <source>
        <dbReference type="EMBL" id="KAF7771550.1"/>
    </source>
</evidence>
<comment type="caution">
    <text evidence="1">The sequence shown here is derived from an EMBL/GenBank/DDBJ whole genome shotgun (WGS) entry which is preliminary data.</text>
</comment>
<sequence length="55" mass="6190">MKKSRFTGSQIITVKGERGLPKQIRVDNGPKLISARLTDWCEANNEYQSGKPLND</sequence>
<protein>
    <submittedName>
        <fullName evidence="1">Uncharacterized protein</fullName>
    </submittedName>
</protein>
<dbReference type="AlphaFoldDB" id="A0AAD4AJ57"/>
<reference evidence="1" key="1">
    <citation type="journal article" date="2012" name="J. Bacteriol.">
        <title>Genome sequences of type strains of seven species of the marine bacterium Pseudoalteromonas.</title>
        <authorList>
            <person name="Xie B.B."/>
            <person name="Shu Y.L."/>
            <person name="Qin Q.L."/>
            <person name="Rong J.C."/>
            <person name="Zhang X.Y."/>
            <person name="Chen X.L."/>
            <person name="Shi M."/>
            <person name="He H.L."/>
            <person name="Zhou B.C."/>
            <person name="Zhang Y.Z."/>
        </authorList>
    </citation>
    <scope>NUCLEOTIDE SEQUENCE</scope>
    <source>
        <strain evidence="1">DSM 8771</strain>
    </source>
</reference>
<reference evidence="1" key="2">
    <citation type="submission" date="2015-03" db="EMBL/GenBank/DDBJ databases">
        <title>Genome sequence of Pseudoalteromonas citrea.</title>
        <authorList>
            <person name="Xie B.-B."/>
            <person name="Rong J.-C."/>
            <person name="Qin Q.-L."/>
            <person name="Zhang Y.-Z."/>
        </authorList>
    </citation>
    <scope>NUCLEOTIDE SEQUENCE</scope>
    <source>
        <strain evidence="1">DSM 8771</strain>
    </source>
</reference>
<accession>A0AAD4AJ57</accession>
<evidence type="ECO:0000313" key="2">
    <source>
        <dbReference type="Proteomes" id="UP000016487"/>
    </source>
</evidence>
<name>A0AAD4AJ57_9GAMM</name>
<dbReference type="Proteomes" id="UP000016487">
    <property type="component" value="Unassembled WGS sequence"/>
</dbReference>